<evidence type="ECO:0000313" key="3">
    <source>
        <dbReference type="Proteomes" id="UP000317180"/>
    </source>
</evidence>
<name>A0ABQ0ST98_9BACL</name>
<reference evidence="2 3" key="1">
    <citation type="submission" date="2019-06" db="EMBL/GenBank/DDBJ databases">
        <title>Whole genome shotgun sequence of Brevibacillus agri NBRC 15538.</title>
        <authorList>
            <person name="Hosoyama A."/>
            <person name="Uohara A."/>
            <person name="Ohji S."/>
            <person name="Ichikawa N."/>
        </authorList>
    </citation>
    <scope>NUCLEOTIDE SEQUENCE [LARGE SCALE GENOMIC DNA]</scope>
    <source>
        <strain evidence="2 3">NBRC 15538</strain>
    </source>
</reference>
<sequence>MIPGNRHDAISTRAAIEAKSDVHGANSCRNKSGLEDKGDMTRYLYVTTATSFLRKRGLFVCHSTNADGRMTPFDRKAGGYDQSATDREKLLNEGSNQSWHTAH</sequence>
<protein>
    <submittedName>
        <fullName evidence="2">Uncharacterized protein</fullName>
    </submittedName>
</protein>
<organism evidence="2 3">
    <name type="scientific">Brevibacillus agri</name>
    <dbReference type="NCBI Taxonomy" id="51101"/>
    <lineage>
        <taxon>Bacteria</taxon>
        <taxon>Bacillati</taxon>
        <taxon>Bacillota</taxon>
        <taxon>Bacilli</taxon>
        <taxon>Bacillales</taxon>
        <taxon>Paenibacillaceae</taxon>
        <taxon>Brevibacillus</taxon>
    </lineage>
</organism>
<feature type="compositionally biased region" description="Basic and acidic residues" evidence="1">
    <location>
        <begin position="72"/>
        <end position="91"/>
    </location>
</feature>
<keyword evidence="3" id="KW-1185">Reference proteome</keyword>
<feature type="compositionally biased region" description="Polar residues" evidence="1">
    <location>
        <begin position="93"/>
        <end position="103"/>
    </location>
</feature>
<evidence type="ECO:0000256" key="1">
    <source>
        <dbReference type="SAM" id="MobiDB-lite"/>
    </source>
</evidence>
<feature type="region of interest" description="Disordered" evidence="1">
    <location>
        <begin position="69"/>
        <end position="103"/>
    </location>
</feature>
<dbReference type="Proteomes" id="UP000317180">
    <property type="component" value="Unassembled WGS sequence"/>
</dbReference>
<dbReference type="EMBL" id="BJOD01000031">
    <property type="protein sequence ID" value="GED26893.1"/>
    <property type="molecule type" value="Genomic_DNA"/>
</dbReference>
<comment type="caution">
    <text evidence="2">The sequence shown here is derived from an EMBL/GenBank/DDBJ whole genome shotgun (WGS) entry which is preliminary data.</text>
</comment>
<proteinExistence type="predicted"/>
<gene>
    <name evidence="2" type="ORF">BAG01nite_29950</name>
</gene>
<accession>A0ABQ0ST98</accession>
<evidence type="ECO:0000313" key="2">
    <source>
        <dbReference type="EMBL" id="GED26893.1"/>
    </source>
</evidence>